<dbReference type="InterPro" id="IPR009057">
    <property type="entry name" value="Homeodomain-like_sf"/>
</dbReference>
<dbReference type="InParanoid" id="A0A667X0D3"/>
<dbReference type="AlphaFoldDB" id="A0A667X0D3"/>
<reference evidence="1" key="3">
    <citation type="submission" date="2025-09" db="UniProtKB">
        <authorList>
            <consortium name="Ensembl"/>
        </authorList>
    </citation>
    <scope>IDENTIFICATION</scope>
</reference>
<accession>A0A667X0D3</accession>
<proteinExistence type="predicted"/>
<evidence type="ECO:0008006" key="3">
    <source>
        <dbReference type="Google" id="ProtNLM"/>
    </source>
</evidence>
<dbReference type="SUPFAM" id="SSF46689">
    <property type="entry name" value="Homeodomain-like"/>
    <property type="match status" value="1"/>
</dbReference>
<dbReference type="Ensembl" id="ENSMMDT00005011555.1">
    <property type="protein sequence ID" value="ENSMMDP00005011215.1"/>
    <property type="gene ID" value="ENSMMDG00005006056.1"/>
</dbReference>
<dbReference type="FunCoup" id="A0A667X0D3">
    <property type="interactions" value="1"/>
</dbReference>
<sequence>MKQKKGSFERGQIVGARLAGASVTQTAQMLNLSRGTVSKIRTAYDKHGKTASAKKNSGRKSKLTEKDRETLIEIVDKHPETTRSPTFCTVNCYRATNFM</sequence>
<reference evidence="1" key="2">
    <citation type="submission" date="2025-08" db="UniProtKB">
        <authorList>
            <consortium name="Ensembl"/>
        </authorList>
    </citation>
    <scope>IDENTIFICATION</scope>
</reference>
<protein>
    <recommendedName>
        <fullName evidence="3">Paired domain-containing protein</fullName>
    </recommendedName>
</protein>
<evidence type="ECO:0000313" key="2">
    <source>
        <dbReference type="Proteomes" id="UP000472263"/>
    </source>
</evidence>
<keyword evidence="2" id="KW-1185">Reference proteome</keyword>
<dbReference type="GeneTree" id="ENSGT00940000171452"/>
<name>A0A667X0D3_9TELE</name>
<dbReference type="Proteomes" id="UP000472263">
    <property type="component" value="Chromosome 7"/>
</dbReference>
<evidence type="ECO:0000313" key="1">
    <source>
        <dbReference type="Ensembl" id="ENSMMDP00005011215.1"/>
    </source>
</evidence>
<reference evidence="1" key="1">
    <citation type="submission" date="2019-06" db="EMBL/GenBank/DDBJ databases">
        <authorList>
            <consortium name="Wellcome Sanger Institute Data Sharing"/>
        </authorList>
    </citation>
    <scope>NUCLEOTIDE SEQUENCE [LARGE SCALE GENOMIC DNA]</scope>
</reference>
<organism evidence="1 2">
    <name type="scientific">Myripristis murdjan</name>
    <name type="common">pinecone soldierfish</name>
    <dbReference type="NCBI Taxonomy" id="586833"/>
    <lineage>
        <taxon>Eukaryota</taxon>
        <taxon>Metazoa</taxon>
        <taxon>Chordata</taxon>
        <taxon>Craniata</taxon>
        <taxon>Vertebrata</taxon>
        <taxon>Euteleostomi</taxon>
        <taxon>Actinopterygii</taxon>
        <taxon>Neopterygii</taxon>
        <taxon>Teleostei</taxon>
        <taxon>Neoteleostei</taxon>
        <taxon>Acanthomorphata</taxon>
        <taxon>Holocentriformes</taxon>
        <taxon>Holocentridae</taxon>
        <taxon>Myripristis</taxon>
    </lineage>
</organism>
<dbReference type="Pfam" id="PF13384">
    <property type="entry name" value="HTH_23"/>
    <property type="match status" value="1"/>
</dbReference>